<dbReference type="AlphaFoldDB" id="A0AAN5DIS4"/>
<reference evidence="3" key="1">
    <citation type="submission" date="2022-10" db="EMBL/GenBank/DDBJ databases">
        <title>Genome assembly of Pristionchus species.</title>
        <authorList>
            <person name="Yoshida K."/>
            <person name="Sommer R.J."/>
        </authorList>
    </citation>
    <scope>NUCLEOTIDE SEQUENCE [LARGE SCALE GENOMIC DNA]</scope>
    <source>
        <strain evidence="3">RS5460</strain>
    </source>
</reference>
<protein>
    <submittedName>
        <fullName evidence="2">Uncharacterized protein</fullName>
    </submittedName>
</protein>
<evidence type="ECO:0000313" key="2">
    <source>
        <dbReference type="EMBL" id="GMR63172.1"/>
    </source>
</evidence>
<evidence type="ECO:0000256" key="1">
    <source>
        <dbReference type="SAM" id="SignalP"/>
    </source>
</evidence>
<organism evidence="2 3">
    <name type="scientific">Pristionchus mayeri</name>
    <dbReference type="NCBI Taxonomy" id="1317129"/>
    <lineage>
        <taxon>Eukaryota</taxon>
        <taxon>Metazoa</taxon>
        <taxon>Ecdysozoa</taxon>
        <taxon>Nematoda</taxon>
        <taxon>Chromadorea</taxon>
        <taxon>Rhabditida</taxon>
        <taxon>Rhabditina</taxon>
        <taxon>Diplogasteromorpha</taxon>
        <taxon>Diplogasteroidea</taxon>
        <taxon>Neodiplogasteridae</taxon>
        <taxon>Pristionchus</taxon>
    </lineage>
</organism>
<proteinExistence type="predicted"/>
<keyword evidence="1" id="KW-0732">Signal</keyword>
<comment type="caution">
    <text evidence="2">The sequence shown here is derived from an EMBL/GenBank/DDBJ whole genome shotgun (WGS) entry which is preliminary data.</text>
</comment>
<gene>
    <name evidence="2" type="ORF">PMAYCL1PPCAC_33367</name>
</gene>
<sequence>MTALLSSFLLMTFLSTSYGAQSVVSNTCKGDSSGPCEIVLETKSTGPAAMSATVTTDAFCERYSTPQRVCTQSGISVDSTVVHGSANGSGPTHISTSVLVVSDGGSNSISESYQLPPSVNTTTTRRIVCACTQATVSPPTPRTTTAEPPTVPVVVVGDKENTVLPCYVLSSDQYSDRMAKAIQTAVKENAEFAEKIRKSRLAFNQ</sequence>
<keyword evidence="3" id="KW-1185">Reference proteome</keyword>
<dbReference type="EMBL" id="BTRK01000007">
    <property type="protein sequence ID" value="GMR63172.1"/>
    <property type="molecule type" value="Genomic_DNA"/>
</dbReference>
<feature type="chain" id="PRO_5043008438" evidence="1">
    <location>
        <begin position="20"/>
        <end position="205"/>
    </location>
</feature>
<name>A0AAN5DIS4_9BILA</name>
<dbReference type="Proteomes" id="UP001328107">
    <property type="component" value="Unassembled WGS sequence"/>
</dbReference>
<accession>A0AAN5DIS4</accession>
<evidence type="ECO:0000313" key="3">
    <source>
        <dbReference type="Proteomes" id="UP001328107"/>
    </source>
</evidence>
<feature type="signal peptide" evidence="1">
    <location>
        <begin position="1"/>
        <end position="19"/>
    </location>
</feature>